<comment type="caution">
    <text evidence="2">The sequence shown here is derived from an EMBL/GenBank/DDBJ whole genome shotgun (WGS) entry which is preliminary data.</text>
</comment>
<reference evidence="2 3" key="1">
    <citation type="submission" date="2016-01" db="EMBL/GenBank/DDBJ databases">
        <title>The new phylogeny of the genus Mycobacterium.</title>
        <authorList>
            <person name="Tarcisio F."/>
            <person name="Conor M."/>
            <person name="Antonella G."/>
            <person name="Elisabetta G."/>
            <person name="Giulia F.S."/>
            <person name="Sara T."/>
            <person name="Anna F."/>
            <person name="Clotilde B."/>
            <person name="Roberto B."/>
            <person name="Veronica D.S."/>
            <person name="Fabio R."/>
            <person name="Monica P."/>
            <person name="Olivier J."/>
            <person name="Enrico T."/>
            <person name="Nicola S."/>
        </authorList>
    </citation>
    <scope>NUCLEOTIDE SEQUENCE [LARGE SCALE GENOMIC DNA]</scope>
    <source>
        <strain evidence="2 3">DSM 45166</strain>
    </source>
</reference>
<keyword evidence="1" id="KW-1133">Transmembrane helix</keyword>
<name>A0A1X1YHT2_9MYCO</name>
<proteinExistence type="predicted"/>
<sequence>MNLFDIARTADKVLNVFGSGALTVAALSIIATARRLRRATRIACRTTVIAAGALMAYLCLTNSLHVSDAHPTGPPPISTQFTTTQ</sequence>
<protein>
    <submittedName>
        <fullName evidence="2">Uncharacterized protein</fullName>
    </submittedName>
</protein>
<keyword evidence="1" id="KW-0812">Transmembrane</keyword>
<evidence type="ECO:0000256" key="1">
    <source>
        <dbReference type="SAM" id="Phobius"/>
    </source>
</evidence>
<dbReference type="EMBL" id="LQPE01000015">
    <property type="protein sequence ID" value="ORW10585.1"/>
    <property type="molecule type" value="Genomic_DNA"/>
</dbReference>
<feature type="transmembrane region" description="Helical" evidence="1">
    <location>
        <begin position="12"/>
        <end position="30"/>
    </location>
</feature>
<organism evidence="2 3">
    <name type="scientific">Mycobacterium kyorinense</name>
    <dbReference type="NCBI Taxonomy" id="487514"/>
    <lineage>
        <taxon>Bacteria</taxon>
        <taxon>Bacillati</taxon>
        <taxon>Actinomycetota</taxon>
        <taxon>Actinomycetes</taxon>
        <taxon>Mycobacteriales</taxon>
        <taxon>Mycobacteriaceae</taxon>
        <taxon>Mycobacterium</taxon>
    </lineage>
</organism>
<keyword evidence="3" id="KW-1185">Reference proteome</keyword>
<dbReference type="AlphaFoldDB" id="A0A1X1YHT2"/>
<dbReference type="RefSeq" id="WP_085240952.1">
    <property type="nucleotide sequence ID" value="NZ_LQPE01000015.1"/>
</dbReference>
<gene>
    <name evidence="2" type="ORF">AWC14_20025</name>
</gene>
<evidence type="ECO:0000313" key="2">
    <source>
        <dbReference type="EMBL" id="ORW10585.1"/>
    </source>
</evidence>
<dbReference type="Proteomes" id="UP000193487">
    <property type="component" value="Unassembled WGS sequence"/>
</dbReference>
<keyword evidence="1" id="KW-0472">Membrane</keyword>
<evidence type="ECO:0000313" key="3">
    <source>
        <dbReference type="Proteomes" id="UP000193487"/>
    </source>
</evidence>
<accession>A0A1X1YHT2</accession>